<evidence type="ECO:0000313" key="1">
    <source>
        <dbReference type="EMBL" id="MBB4617999.1"/>
    </source>
</evidence>
<protein>
    <recommendedName>
        <fullName evidence="3">Phage major tail tube protein</fullName>
    </recommendedName>
</protein>
<dbReference type="Pfam" id="PF04985">
    <property type="entry name" value="Phage_tube"/>
    <property type="match status" value="1"/>
</dbReference>
<dbReference type="Proteomes" id="UP000574769">
    <property type="component" value="Unassembled WGS sequence"/>
</dbReference>
<evidence type="ECO:0008006" key="3">
    <source>
        <dbReference type="Google" id="ProtNLM"/>
    </source>
</evidence>
<reference evidence="1 2" key="1">
    <citation type="submission" date="2020-08" db="EMBL/GenBank/DDBJ databases">
        <title>Genomic Encyclopedia of Type Strains, Phase IV (KMG-IV): sequencing the most valuable type-strain genomes for metagenomic binning, comparative biology and taxonomic classification.</title>
        <authorList>
            <person name="Goeker M."/>
        </authorList>
    </citation>
    <scope>NUCLEOTIDE SEQUENCE [LARGE SCALE GENOMIC DNA]</scope>
    <source>
        <strain evidence="1 2">DSM 15867</strain>
    </source>
</reference>
<gene>
    <name evidence="1" type="ORF">GGQ96_002135</name>
</gene>
<dbReference type="AlphaFoldDB" id="A0A7W7AKP5"/>
<comment type="caution">
    <text evidence="1">The sequence shown here is derived from an EMBL/GenBank/DDBJ whole genome shotgun (WGS) entry which is preliminary data.</text>
</comment>
<dbReference type="NCBIfam" id="TIGR01611">
    <property type="entry name" value="tail_tube"/>
    <property type="match status" value="1"/>
</dbReference>
<dbReference type="EMBL" id="JACHNY010000004">
    <property type="protein sequence ID" value="MBB4617999.1"/>
    <property type="molecule type" value="Genomic_DNA"/>
</dbReference>
<keyword evidence="2" id="KW-1185">Reference proteome</keyword>
<proteinExistence type="predicted"/>
<name>A0A7W7AKP5_9SPHN</name>
<dbReference type="RefSeq" id="WP_184114398.1">
    <property type="nucleotide sequence ID" value="NZ_JACHNY010000004.1"/>
</dbReference>
<organism evidence="1 2">
    <name type="scientific">Sphingomonas abaci</name>
    <dbReference type="NCBI Taxonomy" id="237611"/>
    <lineage>
        <taxon>Bacteria</taxon>
        <taxon>Pseudomonadati</taxon>
        <taxon>Pseudomonadota</taxon>
        <taxon>Alphaproteobacteria</taxon>
        <taxon>Sphingomonadales</taxon>
        <taxon>Sphingomonadaceae</taxon>
        <taxon>Sphingomonas</taxon>
    </lineage>
</organism>
<dbReference type="InterPro" id="IPR006498">
    <property type="entry name" value="Tail_tube"/>
</dbReference>
<evidence type="ECO:0000313" key="2">
    <source>
        <dbReference type="Proteomes" id="UP000574769"/>
    </source>
</evidence>
<accession>A0A7W7AKP5</accession>
<sequence>MALPRKLKIMDVFNEGQSWMGQVSSVTLPKIAMKGEDWRGAGMIGEVTIDMGLEKLELETTCGGPMRDSIRQLGTPGVAGTFRRFAGGYQDDSTGEVTRVDITMRGRPVEIDKGEAKVGEGGEFKDKWALSYLREEWDGRVLVEIDLLNGVYIVDGVDRYAELRNAIL</sequence>